<dbReference type="EMBL" id="CP019239">
    <property type="protein sequence ID" value="APW43634.1"/>
    <property type="molecule type" value="Genomic_DNA"/>
</dbReference>
<dbReference type="RefSeq" id="WP_029709098.1">
    <property type="nucleotide sequence ID" value="NZ_CP019239.1"/>
</dbReference>
<evidence type="ECO:0000256" key="1">
    <source>
        <dbReference type="SAM" id="Phobius"/>
    </source>
</evidence>
<gene>
    <name evidence="2" type="ORF">RS694_14560</name>
</gene>
<feature type="transmembrane region" description="Helical" evidence="1">
    <location>
        <begin position="12"/>
        <end position="35"/>
    </location>
</feature>
<dbReference type="InterPro" id="IPR032314">
    <property type="entry name" value="DUF4845"/>
</dbReference>
<evidence type="ECO:0000313" key="3">
    <source>
        <dbReference type="Proteomes" id="UP000186110"/>
    </source>
</evidence>
<dbReference type="KEGG" id="rsb:RS694_14560"/>
<dbReference type="AlphaFoldDB" id="A0A1P8KC96"/>
<protein>
    <submittedName>
        <fullName evidence="2">DUF4845 domain-containing protein</fullName>
    </submittedName>
</protein>
<dbReference type="eggNOG" id="COG4969">
    <property type="taxonomic scope" value="Bacteria"/>
</dbReference>
<dbReference type="Pfam" id="PF16137">
    <property type="entry name" value="DUF4845"/>
    <property type="match status" value="1"/>
</dbReference>
<keyword evidence="1" id="KW-0472">Membrane</keyword>
<keyword evidence="3" id="KW-1185">Reference proteome</keyword>
<dbReference type="Proteomes" id="UP000186110">
    <property type="component" value="Chromosome"/>
</dbReference>
<sequence>MTVQLKSRQKGITFFGLIFVAAVLAMGGVVIAQVIPTVIELQAVQKGVQKATEGATVAEARMIFDKQASIDDIKSISGKDVAVTKEGDKVVVSFEYQREIHLFGPAFLTLKYAGRSK</sequence>
<name>A0A1P8KC96_9BURK</name>
<proteinExistence type="predicted"/>
<reference evidence="2 3" key="1">
    <citation type="submission" date="2017-01" db="EMBL/GenBank/DDBJ databases">
        <authorList>
            <person name="Mah S.A."/>
            <person name="Swanson W.J."/>
            <person name="Moy G.W."/>
            <person name="Vacquier V.D."/>
        </authorList>
    </citation>
    <scope>NUCLEOTIDE SEQUENCE [LARGE SCALE GENOMIC DNA]</scope>
    <source>
        <strain evidence="2 3">DSM 22694</strain>
    </source>
</reference>
<evidence type="ECO:0000313" key="2">
    <source>
        <dbReference type="EMBL" id="APW43634.1"/>
    </source>
</evidence>
<keyword evidence="1" id="KW-0812">Transmembrane</keyword>
<dbReference type="STRING" id="1484693.RS694_14560"/>
<accession>A0A1P8KC96</accession>
<organism evidence="2 3">
    <name type="scientific">Rhodoferax saidenbachensis</name>
    <dbReference type="NCBI Taxonomy" id="1484693"/>
    <lineage>
        <taxon>Bacteria</taxon>
        <taxon>Pseudomonadati</taxon>
        <taxon>Pseudomonadota</taxon>
        <taxon>Betaproteobacteria</taxon>
        <taxon>Burkholderiales</taxon>
        <taxon>Comamonadaceae</taxon>
        <taxon>Rhodoferax</taxon>
    </lineage>
</organism>
<keyword evidence="1" id="KW-1133">Transmembrane helix</keyword>